<dbReference type="Proteomes" id="UP001177744">
    <property type="component" value="Unassembled WGS sequence"/>
</dbReference>
<dbReference type="AlphaFoldDB" id="A0AA40LMG2"/>
<dbReference type="InterPro" id="IPR016024">
    <property type="entry name" value="ARM-type_fold"/>
</dbReference>
<proteinExistence type="predicted"/>
<comment type="caution">
    <text evidence="2">The sequence shown here is derived from an EMBL/GenBank/DDBJ whole genome shotgun (WGS) entry which is preliminary data.</text>
</comment>
<dbReference type="Gene3D" id="1.25.10.10">
    <property type="entry name" value="Leucine-rich Repeat Variant"/>
    <property type="match status" value="1"/>
</dbReference>
<keyword evidence="3" id="KW-1185">Reference proteome</keyword>
<organism evidence="2 3">
    <name type="scientific">Cnephaeus nilssonii</name>
    <name type="common">Northern bat</name>
    <name type="synonym">Eptesicus nilssonii</name>
    <dbReference type="NCBI Taxonomy" id="3371016"/>
    <lineage>
        <taxon>Eukaryota</taxon>
        <taxon>Metazoa</taxon>
        <taxon>Chordata</taxon>
        <taxon>Craniata</taxon>
        <taxon>Vertebrata</taxon>
        <taxon>Euteleostomi</taxon>
        <taxon>Mammalia</taxon>
        <taxon>Eutheria</taxon>
        <taxon>Laurasiatheria</taxon>
        <taxon>Chiroptera</taxon>
        <taxon>Yangochiroptera</taxon>
        <taxon>Vespertilionidae</taxon>
        <taxon>Cnephaeus</taxon>
    </lineage>
</organism>
<dbReference type="EMBL" id="JAULJE010000010">
    <property type="protein sequence ID" value="KAK1338490.1"/>
    <property type="molecule type" value="Genomic_DNA"/>
</dbReference>
<dbReference type="InterPro" id="IPR006911">
    <property type="entry name" value="ARM-rpt_dom"/>
</dbReference>
<accession>A0AA40LMG2</accession>
<feature type="domain" description="Armadillo repeat-containing" evidence="1">
    <location>
        <begin position="137"/>
        <end position="257"/>
    </location>
</feature>
<evidence type="ECO:0000313" key="3">
    <source>
        <dbReference type="Proteomes" id="UP001177744"/>
    </source>
</evidence>
<dbReference type="PANTHER" id="PTHR47144">
    <property type="entry name" value="ARMADILLO REPEAT-CONTAINING PROTEIN 12"/>
    <property type="match status" value="1"/>
</dbReference>
<dbReference type="SUPFAM" id="SSF48371">
    <property type="entry name" value="ARM repeat"/>
    <property type="match status" value="1"/>
</dbReference>
<sequence length="437" mass="48457">MGKNVSPLGQLDVRKSVVGLTIGAGAVYLLYKAIRAGMKCQPPLSTSSPTCIARECLGPGGRTRPQEDLLPKASSVGGPKGLAIERERHGGDSGELRRLLNSLENRHDEYAKGMILHNITRCVYLLEAEASACTPDDIMLVGSMLDDKDNCVKIQALNTLKAFSGIRKFRLKIQEHFIKVLELISTIWDSELHIAGLRLLNNLPLPDFVHPQLRRVMPALMEILQSDYHLAQVQAIRLLSHLAQKNDLLYDILNCQAFRKPLALRRLSKGLAPEQTASGAAMAQTLSSRRHWCRELSVLLAQSATPATLSPAPCASCWPNRGRSGVMVHANFLNLFQAKQTGSLLFEVLVFAERLSEGRNTPHYRAVKWHYNEQSLHEALFGEKSRLADRLLALVIHPEEEVQIQACKVIVSLQCPQDIRGQCSSCHTGHSYFNNGE</sequence>
<dbReference type="Pfam" id="PF04826">
    <property type="entry name" value="Arm_2"/>
    <property type="match status" value="1"/>
</dbReference>
<dbReference type="InterPro" id="IPR011989">
    <property type="entry name" value="ARM-like"/>
</dbReference>
<gene>
    <name evidence="2" type="ORF">QTO34_001607</name>
</gene>
<dbReference type="InterPro" id="IPR042834">
    <property type="entry name" value="Armc12"/>
</dbReference>
<reference evidence="2" key="1">
    <citation type="submission" date="2023-06" db="EMBL/GenBank/DDBJ databases">
        <title>Reference genome for the Northern bat (Eptesicus nilssonii), a most northern bat species.</title>
        <authorList>
            <person name="Laine V.N."/>
            <person name="Pulliainen A.T."/>
            <person name="Lilley T.M."/>
        </authorList>
    </citation>
    <scope>NUCLEOTIDE SEQUENCE</scope>
    <source>
        <strain evidence="2">BLF_Eptnil</strain>
        <tissue evidence="2">Kidney</tissue>
    </source>
</reference>
<protein>
    <recommendedName>
        <fullName evidence="1">Armadillo repeat-containing domain-containing protein</fullName>
    </recommendedName>
</protein>
<dbReference type="PANTHER" id="PTHR47144:SF1">
    <property type="entry name" value="ARMADILLO REPEAT-CONTAINING PROTEIN 12"/>
    <property type="match status" value="1"/>
</dbReference>
<evidence type="ECO:0000259" key="1">
    <source>
        <dbReference type="Pfam" id="PF04826"/>
    </source>
</evidence>
<evidence type="ECO:0000313" key="2">
    <source>
        <dbReference type="EMBL" id="KAK1338490.1"/>
    </source>
</evidence>
<name>A0AA40LMG2_CNENI</name>
<dbReference type="GO" id="GO:0005634">
    <property type="term" value="C:nucleus"/>
    <property type="evidence" value="ECO:0007669"/>
    <property type="project" value="TreeGrafter"/>
</dbReference>